<comment type="similarity">
    <text evidence="2">Belongs to the NADH:flavin oxidoreductase/NADH oxidase family.</text>
</comment>
<dbReference type="FunFam" id="3.20.20.70:FF:000059">
    <property type="entry name" value="N-ethylmaleimide reductase, FMN-linked"/>
    <property type="match status" value="1"/>
</dbReference>
<dbReference type="InterPro" id="IPR001155">
    <property type="entry name" value="OxRdtase_FMN_N"/>
</dbReference>
<evidence type="ECO:0000313" key="6">
    <source>
        <dbReference type="Proteomes" id="UP000078529"/>
    </source>
</evidence>
<dbReference type="Proteomes" id="UP000078529">
    <property type="component" value="Unassembled WGS sequence"/>
</dbReference>
<dbReference type="InterPro" id="IPR045247">
    <property type="entry name" value="Oye-like"/>
</dbReference>
<evidence type="ECO:0000256" key="1">
    <source>
        <dbReference type="ARBA" id="ARBA00001917"/>
    </source>
</evidence>
<comment type="caution">
    <text evidence="5">The sequence shown here is derived from an EMBL/GenBank/DDBJ whole genome shotgun (WGS) entry which is preliminary data.</text>
</comment>
<dbReference type="RefSeq" id="WP_058599786.1">
    <property type="nucleotide sequence ID" value="NZ_LDQA01000020.1"/>
</dbReference>
<dbReference type="GO" id="GO:0010181">
    <property type="term" value="F:FMN binding"/>
    <property type="evidence" value="ECO:0007669"/>
    <property type="project" value="InterPro"/>
</dbReference>
<dbReference type="PATRIC" id="fig|401562.4.peg.1377"/>
<name>A0A175RRX4_9HYPH</name>
<evidence type="ECO:0000313" key="5">
    <source>
        <dbReference type="EMBL" id="KTR06098.1"/>
    </source>
</evidence>
<gene>
    <name evidence="5" type="ORF">NS365_08115</name>
</gene>
<evidence type="ECO:0000256" key="2">
    <source>
        <dbReference type="ARBA" id="ARBA00005979"/>
    </source>
</evidence>
<keyword evidence="6" id="KW-1185">Reference proteome</keyword>
<evidence type="ECO:0000256" key="3">
    <source>
        <dbReference type="ARBA" id="ARBA00023002"/>
    </source>
</evidence>
<proteinExistence type="inferred from homology"/>
<organism evidence="5 6">
    <name type="scientific">Aureimonas ureilytica</name>
    <dbReference type="NCBI Taxonomy" id="401562"/>
    <lineage>
        <taxon>Bacteria</taxon>
        <taxon>Pseudomonadati</taxon>
        <taxon>Pseudomonadota</taxon>
        <taxon>Alphaproteobacteria</taxon>
        <taxon>Hyphomicrobiales</taxon>
        <taxon>Aurantimonadaceae</taxon>
        <taxon>Aureimonas</taxon>
    </lineage>
</organism>
<comment type="cofactor">
    <cofactor evidence="1">
        <name>FMN</name>
        <dbReference type="ChEBI" id="CHEBI:58210"/>
    </cofactor>
</comment>
<dbReference type="NCBIfam" id="NF007899">
    <property type="entry name" value="PRK10605.1"/>
    <property type="match status" value="1"/>
</dbReference>
<dbReference type="SUPFAM" id="SSF51395">
    <property type="entry name" value="FMN-linked oxidoreductases"/>
    <property type="match status" value="1"/>
</dbReference>
<dbReference type="PANTHER" id="PTHR22893">
    <property type="entry name" value="NADH OXIDOREDUCTASE-RELATED"/>
    <property type="match status" value="1"/>
</dbReference>
<dbReference type="GO" id="GO:0016628">
    <property type="term" value="F:oxidoreductase activity, acting on the CH-CH group of donors, NAD or NADP as acceptor"/>
    <property type="evidence" value="ECO:0007669"/>
    <property type="project" value="UniProtKB-ARBA"/>
</dbReference>
<accession>A0A175RRX4</accession>
<dbReference type="Pfam" id="PF00724">
    <property type="entry name" value="Oxidored_FMN"/>
    <property type="match status" value="1"/>
</dbReference>
<keyword evidence="3" id="KW-0560">Oxidoreductase</keyword>
<feature type="domain" description="NADH:flavin oxidoreductase/NADH oxidase N-terminal" evidence="4">
    <location>
        <begin position="5"/>
        <end position="336"/>
    </location>
</feature>
<dbReference type="EMBL" id="LDQA01000020">
    <property type="protein sequence ID" value="KTR06098.1"/>
    <property type="molecule type" value="Genomic_DNA"/>
</dbReference>
<evidence type="ECO:0000259" key="4">
    <source>
        <dbReference type="Pfam" id="PF00724"/>
    </source>
</evidence>
<dbReference type="AlphaFoldDB" id="A0A175RRX4"/>
<dbReference type="InterPro" id="IPR013785">
    <property type="entry name" value="Aldolase_TIM"/>
</dbReference>
<dbReference type="PANTHER" id="PTHR22893:SF91">
    <property type="entry name" value="NADPH DEHYDROGENASE 2-RELATED"/>
    <property type="match status" value="1"/>
</dbReference>
<sequence>MAPSKIFEPFDLGPLHLSNRTVMAPLTRSRATSDGVPKEMHVEYYRQRAGAGLIISEATNISVEGRGYAWTPGIYSDEQVTAWKKVTDAVHAEGGKIVLQLWHVGRISHPDLQPDGELPVAPSAVKPSGKAFTEEGFKDHVEPRALEESELPRLIRDYVRATRNARAAGFDGVEVHSANGYLLDQFLRDGTNTRTDRYGGSIENRMRFPLEVVDAVVAAWDKEHVGIRISPVTVMGGSSESDQQSLFNAYVEELDKRSLLYLHVIEGQTGGDRDKDGFDYHALRQRFHGTYMGNNEYDIPLAQQRLEAGEIDLVCFGKLFISNPDLVTRIRLGAPLNDWDKDTFYGGDEHGYTDYPALTPEEQARYGQAA</sequence>
<reference evidence="5 6" key="1">
    <citation type="journal article" date="2016" name="Front. Microbiol.">
        <title>Genomic Resource of Rice Seed Associated Bacteria.</title>
        <authorList>
            <person name="Midha S."/>
            <person name="Bansal K."/>
            <person name="Sharma S."/>
            <person name="Kumar N."/>
            <person name="Patil P.P."/>
            <person name="Chaudhry V."/>
            <person name="Patil P.B."/>
        </authorList>
    </citation>
    <scope>NUCLEOTIDE SEQUENCE [LARGE SCALE GENOMIC DNA]</scope>
    <source>
        <strain evidence="5 6">NS365</strain>
    </source>
</reference>
<dbReference type="Gene3D" id="3.20.20.70">
    <property type="entry name" value="Aldolase class I"/>
    <property type="match status" value="1"/>
</dbReference>
<protein>
    <submittedName>
        <fullName evidence="5">NADH:flavin oxidoreductase</fullName>
    </submittedName>
</protein>
<dbReference type="CDD" id="cd02933">
    <property type="entry name" value="OYE_like_FMN"/>
    <property type="match status" value="1"/>
</dbReference>
<dbReference type="GO" id="GO:0005829">
    <property type="term" value="C:cytosol"/>
    <property type="evidence" value="ECO:0007669"/>
    <property type="project" value="UniProtKB-ARBA"/>
</dbReference>